<keyword evidence="4" id="KW-0472">Membrane</keyword>
<reference evidence="7 8" key="1">
    <citation type="submission" date="2024-02" db="EMBL/GenBank/DDBJ databases">
        <title>Chromosome-scale genome assembly of the rough periwinkle Littorina saxatilis.</title>
        <authorList>
            <person name="De Jode A."/>
            <person name="Faria R."/>
            <person name="Formenti G."/>
            <person name="Sims Y."/>
            <person name="Smith T.P."/>
            <person name="Tracey A."/>
            <person name="Wood J.M.D."/>
            <person name="Zagrodzka Z.B."/>
            <person name="Johannesson K."/>
            <person name="Butlin R.K."/>
            <person name="Leder E.H."/>
        </authorList>
    </citation>
    <scope>NUCLEOTIDE SEQUENCE [LARGE SCALE GENOMIC DNA]</scope>
    <source>
        <strain evidence="7">Snail1</strain>
        <tissue evidence="7">Muscle</tissue>
    </source>
</reference>
<evidence type="ECO:0000256" key="4">
    <source>
        <dbReference type="ARBA" id="ARBA00023136"/>
    </source>
</evidence>
<dbReference type="InterPro" id="IPR015898">
    <property type="entry name" value="G-protein_gamma-like_dom"/>
</dbReference>
<evidence type="ECO:0000256" key="1">
    <source>
        <dbReference type="ARBA" id="ARBA00004236"/>
    </source>
</evidence>
<protein>
    <recommendedName>
        <fullName evidence="6">G protein gamma domain-containing protein</fullName>
    </recommendedName>
</protein>
<evidence type="ECO:0000256" key="5">
    <source>
        <dbReference type="ARBA" id="ARBA00023224"/>
    </source>
</evidence>
<dbReference type="InterPro" id="IPR036284">
    <property type="entry name" value="GGL_sf"/>
</dbReference>
<comment type="subcellular location">
    <subcellularLocation>
        <location evidence="1">Cell membrane</location>
    </subcellularLocation>
</comment>
<organism evidence="7 8">
    <name type="scientific">Littorina saxatilis</name>
    <dbReference type="NCBI Taxonomy" id="31220"/>
    <lineage>
        <taxon>Eukaryota</taxon>
        <taxon>Metazoa</taxon>
        <taxon>Spiralia</taxon>
        <taxon>Lophotrochozoa</taxon>
        <taxon>Mollusca</taxon>
        <taxon>Gastropoda</taxon>
        <taxon>Caenogastropoda</taxon>
        <taxon>Littorinimorpha</taxon>
        <taxon>Littorinoidea</taxon>
        <taxon>Littorinidae</taxon>
        <taxon>Littorina</taxon>
    </lineage>
</organism>
<dbReference type="Proteomes" id="UP001374579">
    <property type="component" value="Unassembled WGS sequence"/>
</dbReference>
<accession>A0AAN9G9E5</accession>
<evidence type="ECO:0000313" key="7">
    <source>
        <dbReference type="EMBL" id="KAK7100171.1"/>
    </source>
</evidence>
<keyword evidence="5" id="KW-0807">Transducer</keyword>
<keyword evidence="3" id="KW-1003">Cell membrane</keyword>
<feature type="domain" description="G protein gamma" evidence="6">
    <location>
        <begin position="6"/>
        <end position="69"/>
    </location>
</feature>
<dbReference type="Pfam" id="PF00631">
    <property type="entry name" value="G-gamma"/>
    <property type="match status" value="1"/>
</dbReference>
<dbReference type="PROSITE" id="PS50058">
    <property type="entry name" value="G_PROTEIN_GAMMA"/>
    <property type="match status" value="1"/>
</dbReference>
<comment type="similarity">
    <text evidence="2">Belongs to the G protein gamma family.</text>
</comment>
<comment type="caution">
    <text evidence="7">The sequence shown here is derived from an EMBL/GenBank/DDBJ whole genome shotgun (WGS) entry which is preliminary data.</text>
</comment>
<evidence type="ECO:0000259" key="6">
    <source>
        <dbReference type="PROSITE" id="PS50058"/>
    </source>
</evidence>
<name>A0AAN9G9E5_9CAEN</name>
<dbReference type="SUPFAM" id="SSF48670">
    <property type="entry name" value="Transducin (heterotrimeric G protein), gamma chain"/>
    <property type="match status" value="1"/>
</dbReference>
<dbReference type="GO" id="GO:0005834">
    <property type="term" value="C:heterotrimeric G-protein complex"/>
    <property type="evidence" value="ECO:0007669"/>
    <property type="project" value="InterPro"/>
</dbReference>
<dbReference type="AlphaFoldDB" id="A0AAN9G9E5"/>
<dbReference type="Gene3D" id="4.10.260.10">
    <property type="entry name" value="Transducin (heterotrimeric G protein), gamma chain"/>
    <property type="match status" value="1"/>
</dbReference>
<sequence length="69" mass="8027">MPAYRDSDTVRKLSGEIDQLRIHASQPRVKLSETIREMINYCNANMQSDHLINPEKENPFKPKKTCLIL</sequence>
<proteinExistence type="inferred from homology"/>
<evidence type="ECO:0000256" key="2">
    <source>
        <dbReference type="ARBA" id="ARBA00007431"/>
    </source>
</evidence>
<keyword evidence="8" id="KW-1185">Reference proteome</keyword>
<dbReference type="InterPro" id="IPR001770">
    <property type="entry name" value="G-protein_gamma"/>
</dbReference>
<dbReference type="SMART" id="SM00224">
    <property type="entry name" value="GGL"/>
    <property type="match status" value="1"/>
</dbReference>
<evidence type="ECO:0000313" key="8">
    <source>
        <dbReference type="Proteomes" id="UP001374579"/>
    </source>
</evidence>
<evidence type="ECO:0000256" key="3">
    <source>
        <dbReference type="ARBA" id="ARBA00022475"/>
    </source>
</evidence>
<dbReference type="PANTHER" id="PTHR13809">
    <property type="entry name" value="GUANINE NUCLEOTIDE-BINDING PROTEIN GAMMA SUBUNIT"/>
    <property type="match status" value="1"/>
</dbReference>
<gene>
    <name evidence="7" type="ORF">V1264_023162</name>
</gene>
<dbReference type="GO" id="GO:0031681">
    <property type="term" value="F:G-protein beta-subunit binding"/>
    <property type="evidence" value="ECO:0007669"/>
    <property type="project" value="InterPro"/>
</dbReference>
<dbReference type="GO" id="GO:0007186">
    <property type="term" value="P:G protein-coupled receptor signaling pathway"/>
    <property type="evidence" value="ECO:0007669"/>
    <property type="project" value="InterPro"/>
</dbReference>
<dbReference type="EMBL" id="JBAMIC010000011">
    <property type="protein sequence ID" value="KAK7100171.1"/>
    <property type="molecule type" value="Genomic_DNA"/>
</dbReference>
<dbReference type="SMART" id="SM01224">
    <property type="entry name" value="G_gamma"/>
    <property type="match status" value="1"/>
</dbReference>